<dbReference type="AlphaFoldDB" id="A0A4R6XJC5"/>
<sequence length="358" mass="39942">MTKKTGILCLLIFVTVLLINCSNQLSVQNKSYEFPVRLPHAVSNNAVAYLQLDGQDQFYTFNGLHRGKSYTDISNHAFVWKKGQWQTMMVPEQQLPVLASTAVAVNGSVYLFGGYTVAADHSEKSIPNVWRIDGINDQWYAMPVMPVPVDDAVAVVYQNRYIYLISGWHDVDNVDLVQVFDTKALTWQQATPFPLPAVFGHAGGIVGRKILICDGVKVLKTSNKKQFLPSPACAMGTIDDQDPTVIDWEQIPHHSGTAYYRMAAGSHASTEIHFVGGSDNPYNYDGIGYNEVPSKPSNGWRVYDVITKTWKVNNHDQSASMDHRALLNSPHGFVILGGMIENQLVTDQIIYHKKQKLN</sequence>
<evidence type="ECO:0000256" key="1">
    <source>
        <dbReference type="ARBA" id="ARBA00022441"/>
    </source>
</evidence>
<keyword evidence="2" id="KW-0677">Repeat</keyword>
<accession>A0A4R6XJC5</accession>
<gene>
    <name evidence="3" type="ORF">C8D91_2369</name>
</gene>
<dbReference type="SUPFAM" id="SSF117281">
    <property type="entry name" value="Kelch motif"/>
    <property type="match status" value="1"/>
</dbReference>
<evidence type="ECO:0000313" key="3">
    <source>
        <dbReference type="EMBL" id="TDR18449.1"/>
    </source>
</evidence>
<proteinExistence type="predicted"/>
<reference evidence="3 4" key="1">
    <citation type="submission" date="2019-03" db="EMBL/GenBank/DDBJ databases">
        <title>Genomic Encyclopedia of Type Strains, Phase IV (KMG-IV): sequencing the most valuable type-strain genomes for metagenomic binning, comparative biology and taxonomic classification.</title>
        <authorList>
            <person name="Goeker M."/>
        </authorList>
    </citation>
    <scope>NUCLEOTIDE SEQUENCE [LARGE SCALE GENOMIC DNA]</scope>
    <source>
        <strain evidence="3 4">DSM 25488</strain>
    </source>
</reference>
<dbReference type="InterPro" id="IPR015915">
    <property type="entry name" value="Kelch-typ_b-propeller"/>
</dbReference>
<keyword evidence="1" id="KW-0880">Kelch repeat</keyword>
<dbReference type="PANTHER" id="PTHR24412">
    <property type="entry name" value="KELCH PROTEIN"/>
    <property type="match status" value="1"/>
</dbReference>
<dbReference type="RefSeq" id="WP_099019555.1">
    <property type="nucleotide sequence ID" value="NZ_NIHB01000003.1"/>
</dbReference>
<dbReference type="EMBL" id="SNZB01000005">
    <property type="protein sequence ID" value="TDR18449.1"/>
    <property type="molecule type" value="Genomic_DNA"/>
</dbReference>
<dbReference type="Pfam" id="PF24681">
    <property type="entry name" value="Kelch_KLHDC2_KLHL20_DRC7"/>
    <property type="match status" value="1"/>
</dbReference>
<comment type="caution">
    <text evidence="3">The sequence shown here is derived from an EMBL/GenBank/DDBJ whole genome shotgun (WGS) entry which is preliminary data.</text>
</comment>
<keyword evidence="4" id="KW-1185">Reference proteome</keyword>
<protein>
    <submittedName>
        <fullName evidence="3">Kelch motif protein</fullName>
    </submittedName>
</protein>
<name>A0A4R6XJC5_9GAMM</name>
<dbReference type="Gene3D" id="2.120.10.80">
    <property type="entry name" value="Kelch-type beta propeller"/>
    <property type="match status" value="1"/>
</dbReference>
<evidence type="ECO:0000313" key="4">
    <source>
        <dbReference type="Proteomes" id="UP000295724"/>
    </source>
</evidence>
<dbReference type="Proteomes" id="UP000295724">
    <property type="component" value="Unassembled WGS sequence"/>
</dbReference>
<dbReference type="PANTHER" id="PTHR24412:SF489">
    <property type="entry name" value="RING FINGER DOMAIN AND KELCH REPEAT-CONTAINING PROTEIN DDB_G0271372"/>
    <property type="match status" value="1"/>
</dbReference>
<evidence type="ECO:0000256" key="2">
    <source>
        <dbReference type="ARBA" id="ARBA00022737"/>
    </source>
</evidence>
<organism evidence="3 4">
    <name type="scientific">Marinicella litoralis</name>
    <dbReference type="NCBI Taxonomy" id="644220"/>
    <lineage>
        <taxon>Bacteria</taxon>
        <taxon>Pseudomonadati</taxon>
        <taxon>Pseudomonadota</taxon>
        <taxon>Gammaproteobacteria</taxon>
        <taxon>Lysobacterales</taxon>
        <taxon>Marinicellaceae</taxon>
        <taxon>Marinicella</taxon>
    </lineage>
</organism>
<dbReference type="OrthoDB" id="6192994at2"/>